<dbReference type="RefSeq" id="WP_252442370.1">
    <property type="nucleotide sequence ID" value="NZ_JAGSOV010000054.1"/>
</dbReference>
<dbReference type="InterPro" id="IPR003594">
    <property type="entry name" value="HATPase_dom"/>
</dbReference>
<keyword evidence="1" id="KW-0808">Transferase</keyword>
<dbReference type="InterPro" id="IPR036890">
    <property type="entry name" value="HATPase_C_sf"/>
</dbReference>
<comment type="caution">
    <text evidence="4">The sequence shown here is derived from an EMBL/GenBank/DDBJ whole genome shotgun (WGS) entry which is preliminary data.</text>
</comment>
<dbReference type="EMBL" id="JAGSOV010000054">
    <property type="protein sequence ID" value="MCO1658427.1"/>
    <property type="molecule type" value="Genomic_DNA"/>
</dbReference>
<dbReference type="PANTHER" id="PTHR35526">
    <property type="entry name" value="ANTI-SIGMA-F FACTOR RSBW-RELATED"/>
    <property type="match status" value="1"/>
</dbReference>
<proteinExistence type="predicted"/>
<evidence type="ECO:0000256" key="2">
    <source>
        <dbReference type="SAM" id="MobiDB-lite"/>
    </source>
</evidence>
<dbReference type="Pfam" id="PF13581">
    <property type="entry name" value="HATPase_c_2"/>
    <property type="match status" value="1"/>
</dbReference>
<keyword evidence="1" id="KW-0418">Kinase</keyword>
<feature type="domain" description="Histidine kinase/HSP90-like ATPase" evidence="3">
    <location>
        <begin position="45"/>
        <end position="163"/>
    </location>
</feature>
<protein>
    <submittedName>
        <fullName evidence="4">ATP-binding protein</fullName>
    </submittedName>
</protein>
<dbReference type="GO" id="GO:0005524">
    <property type="term" value="F:ATP binding"/>
    <property type="evidence" value="ECO:0007669"/>
    <property type="project" value="UniProtKB-KW"/>
</dbReference>
<accession>A0ABT1A5X6</accession>
<name>A0ABT1A5X6_9PSEU</name>
<evidence type="ECO:0000313" key="5">
    <source>
        <dbReference type="Proteomes" id="UP001165283"/>
    </source>
</evidence>
<evidence type="ECO:0000256" key="1">
    <source>
        <dbReference type="ARBA" id="ARBA00022527"/>
    </source>
</evidence>
<dbReference type="InterPro" id="IPR050267">
    <property type="entry name" value="Anti-sigma-factor_SerPK"/>
</dbReference>
<keyword evidence="4" id="KW-0067">ATP-binding</keyword>
<reference evidence="4" key="1">
    <citation type="submission" date="2021-04" db="EMBL/GenBank/DDBJ databases">
        <title>Pseudonocardia sp. nov., isolated from sandy soil of mangrove forest.</title>
        <authorList>
            <person name="Zan Z."/>
            <person name="Huang R."/>
            <person name="Liu W."/>
        </authorList>
    </citation>
    <scope>NUCLEOTIDE SEQUENCE</scope>
    <source>
        <strain evidence="4">S2-4</strain>
    </source>
</reference>
<feature type="region of interest" description="Disordered" evidence="2">
    <location>
        <begin position="1"/>
        <end position="41"/>
    </location>
</feature>
<dbReference type="CDD" id="cd16936">
    <property type="entry name" value="HATPase_RsbW-like"/>
    <property type="match status" value="1"/>
</dbReference>
<organism evidence="4 5">
    <name type="scientific">Pseudonocardia humida</name>
    <dbReference type="NCBI Taxonomy" id="2800819"/>
    <lineage>
        <taxon>Bacteria</taxon>
        <taxon>Bacillati</taxon>
        <taxon>Actinomycetota</taxon>
        <taxon>Actinomycetes</taxon>
        <taxon>Pseudonocardiales</taxon>
        <taxon>Pseudonocardiaceae</taxon>
        <taxon>Pseudonocardia</taxon>
    </lineage>
</organism>
<evidence type="ECO:0000313" key="4">
    <source>
        <dbReference type="EMBL" id="MCO1658427.1"/>
    </source>
</evidence>
<keyword evidence="4" id="KW-0547">Nucleotide-binding</keyword>
<keyword evidence="5" id="KW-1185">Reference proteome</keyword>
<keyword evidence="1" id="KW-0723">Serine/threonine-protein kinase</keyword>
<dbReference type="PANTHER" id="PTHR35526:SF3">
    <property type="entry name" value="ANTI-SIGMA-F FACTOR RSBW"/>
    <property type="match status" value="1"/>
</dbReference>
<sequence length="168" mass="17929">MDRAVAQGQPGGGGVDPRSVAPGSHVAGGGATDPDERPDGLELRIPASVDRLRPLRRRIEAWALVRDLSDVELADLQLALGEAVSNSMEHAYRETEAGTVDIELDVRSTDAGRGVVVRVVDRGRWKPATSRPSHRGRGLRMIEGLSVDMRVTSNDSGTEVVFTVLLGG</sequence>
<evidence type="ECO:0000259" key="3">
    <source>
        <dbReference type="Pfam" id="PF13581"/>
    </source>
</evidence>
<dbReference type="SUPFAM" id="SSF55874">
    <property type="entry name" value="ATPase domain of HSP90 chaperone/DNA topoisomerase II/histidine kinase"/>
    <property type="match status" value="1"/>
</dbReference>
<dbReference type="Gene3D" id="3.30.565.10">
    <property type="entry name" value="Histidine kinase-like ATPase, C-terminal domain"/>
    <property type="match status" value="1"/>
</dbReference>
<gene>
    <name evidence="4" type="ORF">KDL28_25505</name>
</gene>
<dbReference type="Proteomes" id="UP001165283">
    <property type="component" value="Unassembled WGS sequence"/>
</dbReference>